<proteinExistence type="predicted"/>
<sequence length="147" mass="16206">MLDSLKDEVIHHRGLTTTGGAHEPTDGTNQPPATAREEENVQTCRLSDPNNGKGGYRLLQQRQGQQPTVDSNSAFSPFLLDKFATTGQYRKLIYLPANRFLSDEYRVPSSVSPTVRTLPKSRPAPPPPLPAPAAFPDTNVYHPKENN</sequence>
<feature type="compositionally biased region" description="Pro residues" evidence="1">
    <location>
        <begin position="122"/>
        <end position="133"/>
    </location>
</feature>
<evidence type="ECO:0000313" key="2">
    <source>
        <dbReference type="EMBL" id="KAK6627390.1"/>
    </source>
</evidence>
<feature type="compositionally biased region" description="Low complexity" evidence="1">
    <location>
        <begin position="56"/>
        <end position="66"/>
    </location>
</feature>
<gene>
    <name evidence="2" type="ORF">RUM44_009867</name>
</gene>
<dbReference type="EMBL" id="JAWJWF010000045">
    <property type="protein sequence ID" value="KAK6627390.1"/>
    <property type="molecule type" value="Genomic_DNA"/>
</dbReference>
<feature type="region of interest" description="Disordered" evidence="1">
    <location>
        <begin position="13"/>
        <end position="72"/>
    </location>
</feature>
<feature type="compositionally biased region" description="Polar residues" evidence="1">
    <location>
        <begin position="41"/>
        <end position="50"/>
    </location>
</feature>
<protein>
    <submittedName>
        <fullName evidence="2">Uncharacterized protein</fullName>
    </submittedName>
</protein>
<feature type="region of interest" description="Disordered" evidence="1">
    <location>
        <begin position="107"/>
        <end position="147"/>
    </location>
</feature>
<comment type="caution">
    <text evidence="2">The sequence shown here is derived from an EMBL/GenBank/DDBJ whole genome shotgun (WGS) entry which is preliminary data.</text>
</comment>
<keyword evidence="3" id="KW-1185">Reference proteome</keyword>
<organism evidence="2 3">
    <name type="scientific">Polyplax serrata</name>
    <name type="common">Common mouse louse</name>
    <dbReference type="NCBI Taxonomy" id="468196"/>
    <lineage>
        <taxon>Eukaryota</taxon>
        <taxon>Metazoa</taxon>
        <taxon>Ecdysozoa</taxon>
        <taxon>Arthropoda</taxon>
        <taxon>Hexapoda</taxon>
        <taxon>Insecta</taxon>
        <taxon>Pterygota</taxon>
        <taxon>Neoptera</taxon>
        <taxon>Paraneoptera</taxon>
        <taxon>Psocodea</taxon>
        <taxon>Troctomorpha</taxon>
        <taxon>Phthiraptera</taxon>
        <taxon>Anoplura</taxon>
        <taxon>Polyplacidae</taxon>
        <taxon>Polyplax</taxon>
    </lineage>
</organism>
<reference evidence="2 3" key="1">
    <citation type="submission" date="2023-09" db="EMBL/GenBank/DDBJ databases">
        <title>Genomes of two closely related lineages of the louse Polyplax serrata with different host specificities.</title>
        <authorList>
            <person name="Martinu J."/>
            <person name="Tarabai H."/>
            <person name="Stefka J."/>
            <person name="Hypsa V."/>
        </authorList>
    </citation>
    <scope>NUCLEOTIDE SEQUENCE [LARGE SCALE GENOMIC DNA]</scope>
    <source>
        <strain evidence="2">98ZLc_SE</strain>
    </source>
</reference>
<evidence type="ECO:0000256" key="1">
    <source>
        <dbReference type="SAM" id="MobiDB-lite"/>
    </source>
</evidence>
<evidence type="ECO:0000313" key="3">
    <source>
        <dbReference type="Proteomes" id="UP001359485"/>
    </source>
</evidence>
<name>A0ABR1ATW6_POLSC</name>
<accession>A0ABR1ATW6</accession>
<dbReference type="Proteomes" id="UP001359485">
    <property type="component" value="Unassembled WGS sequence"/>
</dbReference>